<evidence type="ECO:0000313" key="6">
    <source>
        <dbReference type="Proteomes" id="UP000824037"/>
    </source>
</evidence>
<sequence>MTTEYTWTAIHATMQAGGSMATLKDVARLAGVSARTVSNVVNDQPYVAAATRARVMAALEALDYRPNQVAKSLRTGRIGLLGFVVPDLSQSHFARLASDVVQAATAHGYTVAVDQTHGDIERERRLIQLGPRGAMFDGAIFHPEALRAEDIENRESTFPLVLIGERIAGDRLDHVYIDDRAAAYEATRHLISTGHRRIAAIGLRRASHAGTAHLREAGVRDALAEAGHDVRTGRHQYVERYDVADGYEAMANLVDSTERPDAVICFADMLAIGALHRLHERGLAVPDDVALVGFDDITEASYSYPPLSTISADHAEIATTAVTALIDRITNPTAPIREYLVSHQLIIRDSTR</sequence>
<comment type="caution">
    <text evidence="5">The sequence shown here is derived from an EMBL/GenBank/DDBJ whole genome shotgun (WGS) entry which is preliminary data.</text>
</comment>
<name>A0A9D2EI68_9MICO</name>
<dbReference type="Gene3D" id="3.40.50.2300">
    <property type="match status" value="2"/>
</dbReference>
<dbReference type="SUPFAM" id="SSF47413">
    <property type="entry name" value="lambda repressor-like DNA-binding domains"/>
    <property type="match status" value="1"/>
</dbReference>
<dbReference type="EMBL" id="DXBY01000310">
    <property type="protein sequence ID" value="HIZ37667.1"/>
    <property type="molecule type" value="Genomic_DNA"/>
</dbReference>
<dbReference type="Pfam" id="PF13377">
    <property type="entry name" value="Peripla_BP_3"/>
    <property type="match status" value="1"/>
</dbReference>
<evidence type="ECO:0000259" key="4">
    <source>
        <dbReference type="PROSITE" id="PS50932"/>
    </source>
</evidence>
<dbReference type="SMART" id="SM00354">
    <property type="entry name" value="HTH_LACI"/>
    <property type="match status" value="1"/>
</dbReference>
<dbReference type="SUPFAM" id="SSF53822">
    <property type="entry name" value="Periplasmic binding protein-like I"/>
    <property type="match status" value="1"/>
</dbReference>
<dbReference type="PANTHER" id="PTHR30146:SF153">
    <property type="entry name" value="LACTOSE OPERON REPRESSOR"/>
    <property type="match status" value="1"/>
</dbReference>
<feature type="domain" description="HTH lacI-type" evidence="4">
    <location>
        <begin position="21"/>
        <end position="75"/>
    </location>
</feature>
<dbReference type="PROSITE" id="PS00356">
    <property type="entry name" value="HTH_LACI_1"/>
    <property type="match status" value="1"/>
</dbReference>
<reference evidence="5" key="1">
    <citation type="journal article" date="2021" name="PeerJ">
        <title>Extensive microbial diversity within the chicken gut microbiome revealed by metagenomics and culture.</title>
        <authorList>
            <person name="Gilroy R."/>
            <person name="Ravi A."/>
            <person name="Getino M."/>
            <person name="Pursley I."/>
            <person name="Horton D.L."/>
            <person name="Alikhan N.F."/>
            <person name="Baker D."/>
            <person name="Gharbi K."/>
            <person name="Hall N."/>
            <person name="Watson M."/>
            <person name="Adriaenssens E.M."/>
            <person name="Foster-Nyarko E."/>
            <person name="Jarju S."/>
            <person name="Secka A."/>
            <person name="Antonio M."/>
            <person name="Oren A."/>
            <person name="Chaudhuri R.R."/>
            <person name="La Ragione R."/>
            <person name="Hildebrand F."/>
            <person name="Pallen M.J."/>
        </authorList>
    </citation>
    <scope>NUCLEOTIDE SEQUENCE</scope>
    <source>
        <strain evidence="5">ChiGjej4B4-7305</strain>
    </source>
</reference>
<dbReference type="InterPro" id="IPR028082">
    <property type="entry name" value="Peripla_BP_I"/>
</dbReference>
<dbReference type="PRINTS" id="PR00036">
    <property type="entry name" value="HTHLACI"/>
</dbReference>
<dbReference type="CDD" id="cd01392">
    <property type="entry name" value="HTH_LacI"/>
    <property type="match status" value="1"/>
</dbReference>
<dbReference type="CDD" id="cd06267">
    <property type="entry name" value="PBP1_LacI_sugar_binding-like"/>
    <property type="match status" value="1"/>
</dbReference>
<evidence type="ECO:0000256" key="3">
    <source>
        <dbReference type="ARBA" id="ARBA00023163"/>
    </source>
</evidence>
<dbReference type="GO" id="GO:0000976">
    <property type="term" value="F:transcription cis-regulatory region binding"/>
    <property type="evidence" value="ECO:0007669"/>
    <property type="project" value="TreeGrafter"/>
</dbReference>
<dbReference type="GO" id="GO:0003700">
    <property type="term" value="F:DNA-binding transcription factor activity"/>
    <property type="evidence" value="ECO:0007669"/>
    <property type="project" value="TreeGrafter"/>
</dbReference>
<dbReference type="AlphaFoldDB" id="A0A9D2EI68"/>
<proteinExistence type="predicted"/>
<dbReference type="InterPro" id="IPR010982">
    <property type="entry name" value="Lambda_DNA-bd_dom_sf"/>
</dbReference>
<reference evidence="5" key="2">
    <citation type="submission" date="2021-04" db="EMBL/GenBank/DDBJ databases">
        <authorList>
            <person name="Gilroy R."/>
        </authorList>
    </citation>
    <scope>NUCLEOTIDE SEQUENCE</scope>
    <source>
        <strain evidence="5">ChiGjej4B4-7305</strain>
    </source>
</reference>
<dbReference type="InterPro" id="IPR046335">
    <property type="entry name" value="LacI/GalR-like_sensor"/>
</dbReference>
<evidence type="ECO:0000256" key="2">
    <source>
        <dbReference type="ARBA" id="ARBA00023125"/>
    </source>
</evidence>
<dbReference type="PROSITE" id="PS50932">
    <property type="entry name" value="HTH_LACI_2"/>
    <property type="match status" value="1"/>
</dbReference>
<keyword evidence="2" id="KW-0238">DNA-binding</keyword>
<keyword evidence="3" id="KW-0804">Transcription</keyword>
<evidence type="ECO:0000313" key="5">
    <source>
        <dbReference type="EMBL" id="HIZ37667.1"/>
    </source>
</evidence>
<organism evidence="5 6">
    <name type="scientific">Candidatus Ruania gallistercoris</name>
    <dbReference type="NCBI Taxonomy" id="2838746"/>
    <lineage>
        <taxon>Bacteria</taxon>
        <taxon>Bacillati</taxon>
        <taxon>Actinomycetota</taxon>
        <taxon>Actinomycetes</taxon>
        <taxon>Micrococcales</taxon>
        <taxon>Ruaniaceae</taxon>
        <taxon>Ruania</taxon>
    </lineage>
</organism>
<dbReference type="PANTHER" id="PTHR30146">
    <property type="entry name" value="LACI-RELATED TRANSCRIPTIONAL REPRESSOR"/>
    <property type="match status" value="1"/>
</dbReference>
<gene>
    <name evidence="5" type="ORF">H9815_17970</name>
</gene>
<dbReference type="Pfam" id="PF00356">
    <property type="entry name" value="LacI"/>
    <property type="match status" value="1"/>
</dbReference>
<accession>A0A9D2EI68</accession>
<dbReference type="Gene3D" id="1.10.260.40">
    <property type="entry name" value="lambda repressor-like DNA-binding domains"/>
    <property type="match status" value="1"/>
</dbReference>
<dbReference type="InterPro" id="IPR000843">
    <property type="entry name" value="HTH_LacI"/>
</dbReference>
<dbReference type="Proteomes" id="UP000824037">
    <property type="component" value="Unassembled WGS sequence"/>
</dbReference>
<protein>
    <submittedName>
        <fullName evidence="5">LacI family transcriptional regulator</fullName>
    </submittedName>
</protein>
<keyword evidence="1" id="KW-0805">Transcription regulation</keyword>
<evidence type="ECO:0000256" key="1">
    <source>
        <dbReference type="ARBA" id="ARBA00023015"/>
    </source>
</evidence>